<proteinExistence type="predicted"/>
<dbReference type="InterPro" id="IPR011009">
    <property type="entry name" value="Kinase-like_dom_sf"/>
</dbReference>
<protein>
    <submittedName>
        <fullName evidence="1">Serine/threonine protein kinase</fullName>
    </submittedName>
</protein>
<keyword evidence="1" id="KW-0418">Kinase</keyword>
<name>A0A1B2M1J8_9GAMM</name>
<dbReference type="OrthoDB" id="8028712at2"/>
<dbReference type="EMBL" id="CP016895">
    <property type="protein sequence ID" value="AOA59068.1"/>
    <property type="molecule type" value="Genomic_DNA"/>
</dbReference>
<gene>
    <name evidence="1" type="ORF">BFG52_12375</name>
</gene>
<evidence type="ECO:0000313" key="1">
    <source>
        <dbReference type="EMBL" id="AOA59068.1"/>
    </source>
</evidence>
<keyword evidence="1" id="KW-0808">Transferase</keyword>
<organism evidence="1 2">
    <name type="scientific">Acinetobacter larvae</name>
    <dbReference type="NCBI Taxonomy" id="1789224"/>
    <lineage>
        <taxon>Bacteria</taxon>
        <taxon>Pseudomonadati</taxon>
        <taxon>Pseudomonadota</taxon>
        <taxon>Gammaproteobacteria</taxon>
        <taxon>Moraxellales</taxon>
        <taxon>Moraxellaceae</taxon>
        <taxon>Acinetobacter</taxon>
    </lineage>
</organism>
<keyword evidence="2" id="KW-1185">Reference proteome</keyword>
<dbReference type="KEGG" id="ala:BFG52_12375"/>
<evidence type="ECO:0000313" key="2">
    <source>
        <dbReference type="Proteomes" id="UP000093391"/>
    </source>
</evidence>
<accession>A0A1B2M1J8</accession>
<dbReference type="GO" id="GO:0004674">
    <property type="term" value="F:protein serine/threonine kinase activity"/>
    <property type="evidence" value="ECO:0007669"/>
    <property type="project" value="UniProtKB-KW"/>
</dbReference>
<dbReference type="STRING" id="1789224.BFG52_12375"/>
<reference evidence="1 2" key="1">
    <citation type="submission" date="2016-08" db="EMBL/GenBank/DDBJ databases">
        <authorList>
            <person name="Seilhamer J.J."/>
        </authorList>
    </citation>
    <scope>NUCLEOTIDE SEQUENCE [LARGE SCALE GENOMIC DNA]</scope>
    <source>
        <strain evidence="1 2">BRTC-1</strain>
    </source>
</reference>
<dbReference type="SUPFAM" id="SSF56112">
    <property type="entry name" value="Protein kinase-like (PK-like)"/>
    <property type="match status" value="1"/>
</dbReference>
<dbReference type="AlphaFoldDB" id="A0A1B2M1J8"/>
<dbReference type="RefSeq" id="WP_067556718.1">
    <property type="nucleotide sequence ID" value="NZ_CP016895.1"/>
</dbReference>
<dbReference type="Proteomes" id="UP000093391">
    <property type="component" value="Chromosome"/>
</dbReference>
<keyword evidence="1" id="KW-0723">Serine/threonine-protein kinase</keyword>
<sequence length="270" mass="31285">MNNFSVFLQESLAKQQDNIQSYTVATQKVWLKKATARHSTWIYTPLRWLARLFKLNALTPIPNLGGTQAIQCEIQRIEALKALGVSVPQILATQPEGLLTLDAGQQYGLPMYQLDQTLAQCPDPVKKFQYFRYALDAIQHIHNQNSYLSEAFARNILVDEQFHFIFIDFETDPGRVLDIATCQARDWLCFLFSTVRAFDEQELQQVSEMICTCVQNHPAVYQHIRDVGNKLRWANRFNFKRIGHDGQRIQQCLLFFQILEKYRPSQLPTA</sequence>